<dbReference type="Proteomes" id="UP001189429">
    <property type="component" value="Unassembled WGS sequence"/>
</dbReference>
<keyword evidence="2" id="KW-0472">Membrane</keyword>
<keyword evidence="2" id="KW-0812">Transmembrane</keyword>
<feature type="compositionally biased region" description="Pro residues" evidence="1">
    <location>
        <begin position="204"/>
        <end position="216"/>
    </location>
</feature>
<feature type="region of interest" description="Disordered" evidence="1">
    <location>
        <begin position="200"/>
        <end position="238"/>
    </location>
</feature>
<evidence type="ECO:0000313" key="3">
    <source>
        <dbReference type="EMBL" id="CAK0889654.1"/>
    </source>
</evidence>
<organism evidence="3 4">
    <name type="scientific">Prorocentrum cordatum</name>
    <dbReference type="NCBI Taxonomy" id="2364126"/>
    <lineage>
        <taxon>Eukaryota</taxon>
        <taxon>Sar</taxon>
        <taxon>Alveolata</taxon>
        <taxon>Dinophyceae</taxon>
        <taxon>Prorocentrales</taxon>
        <taxon>Prorocentraceae</taxon>
        <taxon>Prorocentrum</taxon>
    </lineage>
</organism>
<reference evidence="3" key="1">
    <citation type="submission" date="2023-10" db="EMBL/GenBank/DDBJ databases">
        <authorList>
            <person name="Chen Y."/>
            <person name="Shah S."/>
            <person name="Dougan E. K."/>
            <person name="Thang M."/>
            <person name="Chan C."/>
        </authorList>
    </citation>
    <scope>NUCLEOTIDE SEQUENCE [LARGE SCALE GENOMIC DNA]</scope>
</reference>
<gene>
    <name evidence="3" type="ORF">PCOR1329_LOCUS70131</name>
</gene>
<feature type="transmembrane region" description="Helical" evidence="2">
    <location>
        <begin position="70"/>
        <end position="89"/>
    </location>
</feature>
<sequence length="935" mass="102482">MERARAAAAGAGGLAQLGSLWYGQRCTCQVELGDGFAVDRELLRLLEGQLQRCGPANLTLPAPCPPPECSGFLGLVVFLVAVLAFLAMLDQLRQGQRVLVSYDEDPRELLWHVRLLCAHVHEGSWVVTTPERDMYLEDLQEGVESLVLLGPMGGLPIGWNRGPTHLFRNSSQGPLHRVESLRLQAEGAELALQERRDLGLAASPPLPPPTGAPPPLALEGAPSAGEGGRRYSENRGGARLGERVGDAELEAGCQRGDRGVALVGDVFASCAFFRPGQQMPTPREGGAAEPAPNELRTLPVKYETASQRRRSYKEAASLTTTTAFEDWPISGPRTAEWLAREIARQELTPVRRHFWWRQLLGLGPSDWGDGISTLNVLGGRGEEWGPKVLPGAIQRHAVASLALAYFAVPPPPDDLTASGAWSALRGCGSGYAVAGVVAGEFATYQRGRLALPAVGHQAIDLVSCLPDHYQKLLEDSGRAIRLPAVCTKDVAAEVDELGPAMDPTLARSPSKYAKFLMSAFELGVVEPATEVRSFVGVFFVRKKDGSLRIIFDPRKTNSQFVPPDSVALASPEALGDLELPAGQRLWVSEGDVENCYYQFLLPDDLRADFVLPAVPRKLLPRSLRRLFPPGHDFVHSQVRVVPMGWSWAVALLVRKGPGWICNRRCAPAVAGREPAALLYIDNFASLGTVKETVQLDGDSMERQLRGRGLTTHDISGPQVDADLLGFHIDGVKGAIDLAPKRFWRLVMSLDYILKHPLLTGAELERLIGHLTYVLLLRREVLSLLSASYVFVGKCYSRRVRLWPSVRRELAWARALLPLVWADLRGAWAPSVMAVDASMTGLGAVERSADPRGVGRIGRVRERWRFKERELVAEGSRARALREGAVGDSPFPDAPSDFCKATSWKTVASRRWRHRAPIHLLEGEALLWAMRRQVRR</sequence>
<evidence type="ECO:0000256" key="2">
    <source>
        <dbReference type="SAM" id="Phobius"/>
    </source>
</evidence>
<dbReference type="InterPro" id="IPR043502">
    <property type="entry name" value="DNA/RNA_pol_sf"/>
</dbReference>
<proteinExistence type="predicted"/>
<keyword evidence="4" id="KW-1185">Reference proteome</keyword>
<evidence type="ECO:0000313" key="4">
    <source>
        <dbReference type="Proteomes" id="UP001189429"/>
    </source>
</evidence>
<name>A0ABN9WSA1_9DINO</name>
<evidence type="ECO:0000256" key="1">
    <source>
        <dbReference type="SAM" id="MobiDB-lite"/>
    </source>
</evidence>
<comment type="caution">
    <text evidence="3">The sequence shown here is derived from an EMBL/GenBank/DDBJ whole genome shotgun (WGS) entry which is preliminary data.</text>
</comment>
<keyword evidence="2" id="KW-1133">Transmembrane helix</keyword>
<dbReference type="EMBL" id="CAUYUJ010019248">
    <property type="protein sequence ID" value="CAK0889654.1"/>
    <property type="molecule type" value="Genomic_DNA"/>
</dbReference>
<accession>A0ABN9WSA1</accession>
<protein>
    <submittedName>
        <fullName evidence="3">Uncharacterized protein</fullName>
    </submittedName>
</protein>
<dbReference type="SUPFAM" id="SSF56672">
    <property type="entry name" value="DNA/RNA polymerases"/>
    <property type="match status" value="1"/>
</dbReference>
<feature type="non-terminal residue" evidence="3">
    <location>
        <position position="935"/>
    </location>
</feature>